<dbReference type="Gene3D" id="1.10.3720.10">
    <property type="entry name" value="MetI-like"/>
    <property type="match status" value="1"/>
</dbReference>
<feature type="region of interest" description="Disordered" evidence="8">
    <location>
        <begin position="1"/>
        <end position="47"/>
    </location>
</feature>
<dbReference type="PANTHER" id="PTHR43227">
    <property type="entry name" value="BLL4140 PROTEIN"/>
    <property type="match status" value="1"/>
</dbReference>
<keyword evidence="11" id="KW-1185">Reference proteome</keyword>
<keyword evidence="2 7" id="KW-0813">Transport</keyword>
<dbReference type="SUPFAM" id="SSF161098">
    <property type="entry name" value="MetI-like"/>
    <property type="match status" value="1"/>
</dbReference>
<feature type="domain" description="ABC transmembrane type-1" evidence="9">
    <location>
        <begin position="133"/>
        <end position="347"/>
    </location>
</feature>
<evidence type="ECO:0000313" key="10">
    <source>
        <dbReference type="EMBL" id="NYE70496.1"/>
    </source>
</evidence>
<evidence type="ECO:0000256" key="1">
    <source>
        <dbReference type="ARBA" id="ARBA00004651"/>
    </source>
</evidence>
<dbReference type="GO" id="GO:0005886">
    <property type="term" value="C:plasma membrane"/>
    <property type="evidence" value="ECO:0007669"/>
    <property type="project" value="UniProtKB-SubCell"/>
</dbReference>
<keyword evidence="3" id="KW-1003">Cell membrane</keyword>
<dbReference type="Proteomes" id="UP000569914">
    <property type="component" value="Unassembled WGS sequence"/>
</dbReference>
<reference evidence="10 11" key="1">
    <citation type="submission" date="2020-07" db="EMBL/GenBank/DDBJ databases">
        <title>Sequencing the genomes of 1000 actinobacteria strains.</title>
        <authorList>
            <person name="Klenk H.-P."/>
        </authorList>
    </citation>
    <scope>NUCLEOTIDE SEQUENCE [LARGE SCALE GENOMIC DNA]</scope>
    <source>
        <strain evidence="10 11">DSM 22083</strain>
    </source>
</reference>
<evidence type="ECO:0000313" key="11">
    <source>
        <dbReference type="Proteomes" id="UP000569914"/>
    </source>
</evidence>
<evidence type="ECO:0000256" key="7">
    <source>
        <dbReference type="RuleBase" id="RU363032"/>
    </source>
</evidence>
<organism evidence="10 11">
    <name type="scientific">Microlunatus parietis</name>
    <dbReference type="NCBI Taxonomy" id="682979"/>
    <lineage>
        <taxon>Bacteria</taxon>
        <taxon>Bacillati</taxon>
        <taxon>Actinomycetota</taxon>
        <taxon>Actinomycetes</taxon>
        <taxon>Propionibacteriales</taxon>
        <taxon>Propionibacteriaceae</taxon>
        <taxon>Microlunatus</taxon>
    </lineage>
</organism>
<gene>
    <name evidence="10" type="ORF">BKA15_001825</name>
</gene>
<proteinExistence type="inferred from homology"/>
<comment type="caution">
    <text evidence="10">The sequence shown here is derived from an EMBL/GenBank/DDBJ whole genome shotgun (WGS) entry which is preliminary data.</text>
</comment>
<feature type="transmembrane region" description="Helical" evidence="7">
    <location>
        <begin position="73"/>
        <end position="91"/>
    </location>
</feature>
<evidence type="ECO:0000256" key="5">
    <source>
        <dbReference type="ARBA" id="ARBA00022989"/>
    </source>
</evidence>
<evidence type="ECO:0000256" key="4">
    <source>
        <dbReference type="ARBA" id="ARBA00022692"/>
    </source>
</evidence>
<feature type="transmembrane region" description="Helical" evidence="7">
    <location>
        <begin position="219"/>
        <end position="245"/>
    </location>
</feature>
<comment type="subcellular location">
    <subcellularLocation>
        <location evidence="1 7">Cell membrane</location>
        <topology evidence="1 7">Multi-pass membrane protein</topology>
    </subcellularLocation>
</comment>
<dbReference type="GO" id="GO:0055085">
    <property type="term" value="P:transmembrane transport"/>
    <property type="evidence" value="ECO:0007669"/>
    <property type="project" value="InterPro"/>
</dbReference>
<comment type="similarity">
    <text evidence="7">Belongs to the binding-protein-dependent transport system permease family.</text>
</comment>
<dbReference type="PROSITE" id="PS50928">
    <property type="entry name" value="ABC_TM1"/>
    <property type="match status" value="1"/>
</dbReference>
<dbReference type="InterPro" id="IPR035906">
    <property type="entry name" value="MetI-like_sf"/>
</dbReference>
<feature type="transmembrane region" description="Helical" evidence="7">
    <location>
        <begin position="170"/>
        <end position="189"/>
    </location>
</feature>
<evidence type="ECO:0000256" key="6">
    <source>
        <dbReference type="ARBA" id="ARBA00023136"/>
    </source>
</evidence>
<dbReference type="Pfam" id="PF00528">
    <property type="entry name" value="BPD_transp_1"/>
    <property type="match status" value="1"/>
</dbReference>
<dbReference type="RefSeq" id="WP_246322298.1">
    <property type="nucleotide sequence ID" value="NZ_JACCBU010000001.1"/>
</dbReference>
<dbReference type="InterPro" id="IPR000515">
    <property type="entry name" value="MetI-like"/>
</dbReference>
<feature type="transmembrane region" description="Helical" evidence="7">
    <location>
        <begin position="266"/>
        <end position="284"/>
    </location>
</feature>
<dbReference type="EMBL" id="JACCBU010000001">
    <property type="protein sequence ID" value="NYE70496.1"/>
    <property type="molecule type" value="Genomic_DNA"/>
</dbReference>
<protein>
    <submittedName>
        <fullName evidence="10">Putative aldouronate transport system permease protein</fullName>
    </submittedName>
</protein>
<dbReference type="PANTHER" id="PTHR43227:SF11">
    <property type="entry name" value="BLL4140 PROTEIN"/>
    <property type="match status" value="1"/>
</dbReference>
<dbReference type="AlphaFoldDB" id="A0A7Y9I553"/>
<feature type="transmembrane region" description="Helical" evidence="7">
    <location>
        <begin position="326"/>
        <end position="345"/>
    </location>
</feature>
<feature type="compositionally biased region" description="Low complexity" evidence="8">
    <location>
        <begin position="12"/>
        <end position="32"/>
    </location>
</feature>
<dbReference type="InterPro" id="IPR050809">
    <property type="entry name" value="UgpAE/MalFG_permease"/>
</dbReference>
<keyword evidence="5 7" id="KW-1133">Transmembrane helix</keyword>
<keyword evidence="6 7" id="KW-0472">Membrane</keyword>
<evidence type="ECO:0000256" key="8">
    <source>
        <dbReference type="SAM" id="MobiDB-lite"/>
    </source>
</evidence>
<evidence type="ECO:0000256" key="2">
    <source>
        <dbReference type="ARBA" id="ARBA00022448"/>
    </source>
</evidence>
<evidence type="ECO:0000259" key="9">
    <source>
        <dbReference type="PROSITE" id="PS50928"/>
    </source>
</evidence>
<sequence>MANPSRPLPLNDATAARTAPGAADPAPGRRTGPVTQPSQPIGRRPRRTKITDALNGRAVRRVPLIKRIWRERWMYLLMLPGFVFFVVFQYLPLGGNVAAWQDYSPFLGLSRSLWVGWENFERIFVDPELIDALWNTLLLSALQIVFAFPAPIALALLLTSILSERVKRSIQMIVYLPHFIGWVIVVSIWNEMLGPLGVLNSMINTVGLPKLDIIGNPDWFPALVTLQVIWKEVGWGTIIFLAAILNIPQERYESAALDRAGPWRRIWHITLPGMASIIVLLLILRLGSVLSVGFEQILLQQPIFGAEAAQTLDTFVYFRGINGGDWGLATAAGLVKGLIGTILVLGANKLAKVFGGEGVF</sequence>
<name>A0A7Y9I553_9ACTN</name>
<accession>A0A7Y9I553</accession>
<dbReference type="CDD" id="cd06261">
    <property type="entry name" value="TM_PBP2"/>
    <property type="match status" value="1"/>
</dbReference>
<feature type="transmembrane region" description="Helical" evidence="7">
    <location>
        <begin position="137"/>
        <end position="158"/>
    </location>
</feature>
<evidence type="ECO:0000256" key="3">
    <source>
        <dbReference type="ARBA" id="ARBA00022475"/>
    </source>
</evidence>
<keyword evidence="4 7" id="KW-0812">Transmembrane</keyword>